<keyword evidence="3" id="KW-1185">Reference proteome</keyword>
<proteinExistence type="predicted"/>
<dbReference type="EMBL" id="CP026604">
    <property type="protein sequence ID" value="AWB66361.1"/>
    <property type="molecule type" value="Genomic_DNA"/>
</dbReference>
<keyword evidence="1" id="KW-0732">Signal</keyword>
<dbReference type="AlphaFoldDB" id="A0A2S0VQ81"/>
<dbReference type="Proteomes" id="UP000244441">
    <property type="component" value="Chromosome"/>
</dbReference>
<evidence type="ECO:0000313" key="3">
    <source>
        <dbReference type="Proteomes" id="UP000244441"/>
    </source>
</evidence>
<evidence type="ECO:0000256" key="1">
    <source>
        <dbReference type="SAM" id="SignalP"/>
    </source>
</evidence>
<evidence type="ECO:0000313" key="2">
    <source>
        <dbReference type="EMBL" id="AWB66361.1"/>
    </source>
</evidence>
<accession>A0A2S0VQ81</accession>
<sequence>MFSQFAALLLILVNLFAFTAIDNVSVESAYEYAISEFNTDYEDADAPKNAHFLVFHSASYFDFPSFYSPLFSCAVDAEQLIRAPPLTLN</sequence>
<feature type="chain" id="PRO_5015663869" evidence="1">
    <location>
        <begin position="20"/>
        <end position="89"/>
    </location>
</feature>
<gene>
    <name evidence="2" type="ORF">C2869_07935</name>
</gene>
<protein>
    <submittedName>
        <fullName evidence="2">Uncharacterized protein</fullName>
    </submittedName>
</protein>
<reference evidence="2 3" key="1">
    <citation type="submission" date="2018-01" db="EMBL/GenBank/DDBJ databases">
        <title>Genome sequence of a Cantenovulum-like bacteria.</title>
        <authorList>
            <person name="Tan W.R."/>
            <person name="Lau N.-S."/>
            <person name="Go F."/>
            <person name="Amirul A.-A.A."/>
        </authorList>
    </citation>
    <scope>NUCLEOTIDE SEQUENCE [LARGE SCALE GENOMIC DNA]</scope>
    <source>
        <strain evidence="2 3">CCB-QB4</strain>
    </source>
</reference>
<feature type="signal peptide" evidence="1">
    <location>
        <begin position="1"/>
        <end position="19"/>
    </location>
</feature>
<name>A0A2S0VQ81_9ALTE</name>
<dbReference type="KEGG" id="cate:C2869_07935"/>
<organism evidence="2 3">
    <name type="scientific">Saccharobesus litoralis</name>
    <dbReference type="NCBI Taxonomy" id="2172099"/>
    <lineage>
        <taxon>Bacteria</taxon>
        <taxon>Pseudomonadati</taxon>
        <taxon>Pseudomonadota</taxon>
        <taxon>Gammaproteobacteria</taxon>
        <taxon>Alteromonadales</taxon>
        <taxon>Alteromonadaceae</taxon>
        <taxon>Saccharobesus</taxon>
    </lineage>
</organism>